<dbReference type="EMBL" id="OZ023708">
    <property type="protein sequence ID" value="CAK9880184.1"/>
    <property type="molecule type" value="Genomic_DNA"/>
</dbReference>
<name>A0ABP1BV13_9BRYO</name>
<gene>
    <name evidence="1" type="ORF">CSSPJE1EN2_LOCUS21673</name>
</gene>
<organism evidence="1 2">
    <name type="scientific">Sphagnum jensenii</name>
    <dbReference type="NCBI Taxonomy" id="128206"/>
    <lineage>
        <taxon>Eukaryota</taxon>
        <taxon>Viridiplantae</taxon>
        <taxon>Streptophyta</taxon>
        <taxon>Embryophyta</taxon>
        <taxon>Bryophyta</taxon>
        <taxon>Sphagnophytina</taxon>
        <taxon>Sphagnopsida</taxon>
        <taxon>Sphagnales</taxon>
        <taxon>Sphagnaceae</taxon>
        <taxon>Sphagnum</taxon>
    </lineage>
</organism>
<sequence length="136" mass="15792">MVGVVHEYAAHEFARMFEGKLRDLHIHESIVAIGSTRFGSHSRRSKEGDVGYKPYFHGLEEDWPSFVIGVVVLNSHANFRADVAHWFTYSDGKTHIVILLSINRIDWQILVERWEEVPRTQPSWSIANYGRIPRMM</sequence>
<dbReference type="Proteomes" id="UP001497522">
    <property type="component" value="Chromosome 7"/>
</dbReference>
<proteinExistence type="predicted"/>
<evidence type="ECO:0000313" key="1">
    <source>
        <dbReference type="EMBL" id="CAK9880184.1"/>
    </source>
</evidence>
<evidence type="ECO:0000313" key="2">
    <source>
        <dbReference type="Proteomes" id="UP001497522"/>
    </source>
</evidence>
<accession>A0ABP1BV13</accession>
<protein>
    <submittedName>
        <fullName evidence="1">Uncharacterized protein</fullName>
    </submittedName>
</protein>
<reference evidence="1" key="1">
    <citation type="submission" date="2024-03" db="EMBL/GenBank/DDBJ databases">
        <authorList>
            <consortium name="ELIXIR-Norway"/>
            <consortium name="Elixir Norway"/>
        </authorList>
    </citation>
    <scope>NUCLEOTIDE SEQUENCE</scope>
</reference>
<keyword evidence="2" id="KW-1185">Reference proteome</keyword>